<dbReference type="AlphaFoldDB" id="A0A085MA73"/>
<accession>A0A085MA73</accession>
<name>A0A085MA73_9BILA</name>
<organism evidence="2 3">
    <name type="scientific">Trichuris suis</name>
    <name type="common">pig whipworm</name>
    <dbReference type="NCBI Taxonomy" id="68888"/>
    <lineage>
        <taxon>Eukaryota</taxon>
        <taxon>Metazoa</taxon>
        <taxon>Ecdysozoa</taxon>
        <taxon>Nematoda</taxon>
        <taxon>Enoplea</taxon>
        <taxon>Dorylaimia</taxon>
        <taxon>Trichinellida</taxon>
        <taxon>Trichuridae</taxon>
        <taxon>Trichuris</taxon>
    </lineage>
</organism>
<gene>
    <name evidence="2" type="ORF">M513_04896</name>
</gene>
<dbReference type="EMBL" id="KL363210">
    <property type="protein sequence ID" value="KFD54119.1"/>
    <property type="molecule type" value="Genomic_DNA"/>
</dbReference>
<evidence type="ECO:0000256" key="1">
    <source>
        <dbReference type="SAM" id="MobiDB-lite"/>
    </source>
</evidence>
<sequence length="82" mass="9062">MIKLSLKNSHALSEDAKDISKVFSYDLMSYDLIKPPDEATTATLSPVVREAKDSASCGMSLMHAAEPQSQKRKEPSSEQEMM</sequence>
<evidence type="ECO:0000313" key="2">
    <source>
        <dbReference type="EMBL" id="KFD54119.1"/>
    </source>
</evidence>
<dbReference type="Proteomes" id="UP000030764">
    <property type="component" value="Unassembled WGS sequence"/>
</dbReference>
<protein>
    <submittedName>
        <fullName evidence="2">Uncharacterized protein</fullName>
    </submittedName>
</protein>
<evidence type="ECO:0000313" key="3">
    <source>
        <dbReference type="Proteomes" id="UP000030764"/>
    </source>
</evidence>
<feature type="region of interest" description="Disordered" evidence="1">
    <location>
        <begin position="61"/>
        <end position="82"/>
    </location>
</feature>
<keyword evidence="3" id="KW-1185">Reference proteome</keyword>
<reference evidence="2 3" key="1">
    <citation type="journal article" date="2014" name="Nat. Genet.">
        <title>Genome and transcriptome of the porcine whipworm Trichuris suis.</title>
        <authorList>
            <person name="Jex A.R."/>
            <person name="Nejsum P."/>
            <person name="Schwarz E.M."/>
            <person name="Hu L."/>
            <person name="Young N.D."/>
            <person name="Hall R.S."/>
            <person name="Korhonen P.K."/>
            <person name="Liao S."/>
            <person name="Thamsborg S."/>
            <person name="Xia J."/>
            <person name="Xu P."/>
            <person name="Wang S."/>
            <person name="Scheerlinck J.P."/>
            <person name="Hofmann A."/>
            <person name="Sternberg P.W."/>
            <person name="Wang J."/>
            <person name="Gasser R.B."/>
        </authorList>
    </citation>
    <scope>NUCLEOTIDE SEQUENCE [LARGE SCALE GENOMIC DNA]</scope>
    <source>
        <strain evidence="2">DCEP-RM93M</strain>
    </source>
</reference>
<proteinExistence type="predicted"/>